<name>A0AAQ1ME23_9FIRM</name>
<evidence type="ECO:0000259" key="1">
    <source>
        <dbReference type="Pfam" id="PF01656"/>
    </source>
</evidence>
<gene>
    <name evidence="2" type="ORF">SAMN05444424_1954</name>
</gene>
<feature type="domain" description="CobQ/CobB/MinD/ParA nucleotide binding" evidence="1">
    <location>
        <begin position="15"/>
        <end position="46"/>
    </location>
</feature>
<dbReference type="RefSeq" id="WP_044992903.1">
    <property type="nucleotide sequence ID" value="NZ_WWVY01000002.1"/>
</dbReference>
<dbReference type="Pfam" id="PF01656">
    <property type="entry name" value="CbiA"/>
    <property type="match status" value="1"/>
</dbReference>
<organism evidence="2 3">
    <name type="scientific">Bittarella massiliensis</name>
    <name type="common">ex Durand et al. 2017</name>
    <dbReference type="NCBI Taxonomy" id="1720313"/>
    <lineage>
        <taxon>Bacteria</taxon>
        <taxon>Bacillati</taxon>
        <taxon>Bacillota</taxon>
        <taxon>Clostridia</taxon>
        <taxon>Eubacteriales</taxon>
        <taxon>Oscillospiraceae</taxon>
        <taxon>Bittarella (ex Durand et al. 2017)</taxon>
    </lineage>
</organism>
<accession>A0AAQ1ME23</accession>
<sequence>MEFQHKRIAVTGHYGSGKTNFVANLAFAMAREGKKVTVVDLDVVNPYFRTTDFKDEFARVGIDIISPTYANSNLDIPALGAQVQSVFCDDEGYALFDVGGDDAGAAAMGRYSALFKEGGYEHLSVFNCYRYLTRSPEESLAIIREIETASRLPVTGLVNASNLGFETGEETILDSLPYAGELAAQTGLPVRCTLVREELYPALKGRLPAPFPVKILVRQPWQKELPRQGQE</sequence>
<evidence type="ECO:0000313" key="3">
    <source>
        <dbReference type="Proteomes" id="UP000184089"/>
    </source>
</evidence>
<proteinExistence type="predicted"/>
<reference evidence="3" key="1">
    <citation type="submission" date="2016-11" db="EMBL/GenBank/DDBJ databases">
        <authorList>
            <person name="Jaros S."/>
            <person name="Januszkiewicz K."/>
            <person name="Wedrychowicz H."/>
        </authorList>
    </citation>
    <scope>NUCLEOTIDE SEQUENCE [LARGE SCALE GENOMIC DNA]</scope>
    <source>
        <strain evidence="3">DSM 4029</strain>
    </source>
</reference>
<dbReference type="SUPFAM" id="SSF52540">
    <property type="entry name" value="P-loop containing nucleoside triphosphate hydrolases"/>
    <property type="match status" value="1"/>
</dbReference>
<dbReference type="AlphaFoldDB" id="A0AAQ1ME23"/>
<evidence type="ECO:0000313" key="2">
    <source>
        <dbReference type="EMBL" id="SHG22661.1"/>
    </source>
</evidence>
<dbReference type="InterPro" id="IPR027417">
    <property type="entry name" value="P-loop_NTPase"/>
</dbReference>
<protein>
    <submittedName>
        <fullName evidence="2">CobQ/CobB/MinD/ParA nucleotide binding domain-containing protein</fullName>
    </submittedName>
</protein>
<dbReference type="Proteomes" id="UP000184089">
    <property type="component" value="Unassembled WGS sequence"/>
</dbReference>
<dbReference type="EMBL" id="FQVY01000002">
    <property type="protein sequence ID" value="SHG22661.1"/>
    <property type="molecule type" value="Genomic_DNA"/>
</dbReference>
<dbReference type="Gene3D" id="3.40.50.300">
    <property type="entry name" value="P-loop containing nucleotide triphosphate hydrolases"/>
    <property type="match status" value="1"/>
</dbReference>
<comment type="caution">
    <text evidence="2">The sequence shown here is derived from an EMBL/GenBank/DDBJ whole genome shotgun (WGS) entry which is preliminary data.</text>
</comment>
<dbReference type="InterPro" id="IPR002586">
    <property type="entry name" value="CobQ/CobB/MinD/ParA_Nub-bd_dom"/>
</dbReference>